<feature type="transmembrane region" description="Helical" evidence="1">
    <location>
        <begin position="7"/>
        <end position="30"/>
    </location>
</feature>
<keyword evidence="3" id="KW-1185">Reference proteome</keyword>
<protein>
    <submittedName>
        <fullName evidence="2">Uncharacterized protein</fullName>
    </submittedName>
</protein>
<dbReference type="EMBL" id="JADEXP010000010">
    <property type="protein sequence ID" value="MBE9065524.1"/>
    <property type="molecule type" value="Genomic_DNA"/>
</dbReference>
<keyword evidence="1" id="KW-1133">Transmembrane helix</keyword>
<organism evidence="2 3">
    <name type="scientific">Leptolyngbya cf. ectocarpi LEGE 11479</name>
    <dbReference type="NCBI Taxonomy" id="1828722"/>
    <lineage>
        <taxon>Bacteria</taxon>
        <taxon>Bacillati</taxon>
        <taxon>Cyanobacteriota</taxon>
        <taxon>Cyanophyceae</taxon>
        <taxon>Leptolyngbyales</taxon>
        <taxon>Leptolyngbyaceae</taxon>
        <taxon>Leptolyngbya group</taxon>
        <taxon>Leptolyngbya</taxon>
    </lineage>
</organism>
<evidence type="ECO:0000313" key="3">
    <source>
        <dbReference type="Proteomes" id="UP000615026"/>
    </source>
</evidence>
<comment type="caution">
    <text evidence="2">The sequence shown here is derived from an EMBL/GenBank/DDBJ whole genome shotgun (WGS) entry which is preliminary data.</text>
</comment>
<reference evidence="2" key="1">
    <citation type="submission" date="2020-10" db="EMBL/GenBank/DDBJ databases">
        <authorList>
            <person name="Castelo-Branco R."/>
            <person name="Eusebio N."/>
            <person name="Adriana R."/>
            <person name="Vieira A."/>
            <person name="Brugerolle De Fraissinette N."/>
            <person name="Rezende De Castro R."/>
            <person name="Schneider M.P."/>
            <person name="Vasconcelos V."/>
            <person name="Leao P.N."/>
        </authorList>
    </citation>
    <scope>NUCLEOTIDE SEQUENCE</scope>
    <source>
        <strain evidence="2">LEGE 11479</strain>
    </source>
</reference>
<sequence>MSIIRSYVIPFLILIVFLVAMLAVSARIWLPSDMMAPAPIEGDELAMAAKAMFNGFGV</sequence>
<dbReference type="Proteomes" id="UP000615026">
    <property type="component" value="Unassembled WGS sequence"/>
</dbReference>
<keyword evidence="1" id="KW-0472">Membrane</keyword>
<evidence type="ECO:0000256" key="1">
    <source>
        <dbReference type="SAM" id="Phobius"/>
    </source>
</evidence>
<accession>A0A928X0Y4</accession>
<name>A0A928X0Y4_LEPEC</name>
<keyword evidence="1" id="KW-0812">Transmembrane</keyword>
<gene>
    <name evidence="2" type="ORF">IQ260_02525</name>
</gene>
<dbReference type="AlphaFoldDB" id="A0A928X0Y4"/>
<proteinExistence type="predicted"/>
<evidence type="ECO:0000313" key="2">
    <source>
        <dbReference type="EMBL" id="MBE9065524.1"/>
    </source>
</evidence>
<dbReference type="RefSeq" id="WP_193990559.1">
    <property type="nucleotide sequence ID" value="NZ_JADEXP010000010.1"/>
</dbReference>